<dbReference type="PROSITE" id="PS50088">
    <property type="entry name" value="ANK_REPEAT"/>
    <property type="match status" value="2"/>
</dbReference>
<dbReference type="SUPFAM" id="SSF48403">
    <property type="entry name" value="Ankyrin repeat"/>
    <property type="match status" value="1"/>
</dbReference>
<reference evidence="5 6" key="1">
    <citation type="submission" date="2024-07" db="EMBL/GenBank/DDBJ databases">
        <title>Section-level genome sequencing and comparative genomics of Aspergillus sections Usti and Cavernicolus.</title>
        <authorList>
            <consortium name="Lawrence Berkeley National Laboratory"/>
            <person name="Nybo J.L."/>
            <person name="Vesth T.C."/>
            <person name="Theobald S."/>
            <person name="Frisvad J.C."/>
            <person name="Larsen T.O."/>
            <person name="Kjaerboelling I."/>
            <person name="Rothschild-Mancinelli K."/>
            <person name="Lyhne E.K."/>
            <person name="Kogle M.E."/>
            <person name="Barry K."/>
            <person name="Clum A."/>
            <person name="Na H."/>
            <person name="Ledsgaard L."/>
            <person name="Lin J."/>
            <person name="Lipzen A."/>
            <person name="Kuo A."/>
            <person name="Riley R."/>
            <person name="Mondo S."/>
            <person name="LaButti K."/>
            <person name="Haridas S."/>
            <person name="Pangalinan J."/>
            <person name="Salamov A.A."/>
            <person name="Simmons B.A."/>
            <person name="Magnuson J.K."/>
            <person name="Chen J."/>
            <person name="Drula E."/>
            <person name="Henrissat B."/>
            <person name="Wiebenga A."/>
            <person name="Lubbers R.J."/>
            <person name="Gomes A.C."/>
            <person name="Macurrencykelacurrency M.R."/>
            <person name="Stajich J."/>
            <person name="Grigoriev I.V."/>
            <person name="Mortensen U.H."/>
            <person name="De vries R.P."/>
            <person name="Baker S.E."/>
            <person name="Andersen M.R."/>
        </authorList>
    </citation>
    <scope>NUCLEOTIDE SEQUENCE [LARGE SCALE GENOMIC DNA]</scope>
    <source>
        <strain evidence="5 6">CBS 756.74</strain>
    </source>
</reference>
<feature type="region of interest" description="Disordered" evidence="4">
    <location>
        <begin position="491"/>
        <end position="518"/>
    </location>
</feature>
<dbReference type="PANTHER" id="PTHR24189:SF50">
    <property type="entry name" value="ANKYRIN REPEAT AND SOCS BOX PROTEIN 2"/>
    <property type="match status" value="1"/>
</dbReference>
<dbReference type="PROSITE" id="PS50297">
    <property type="entry name" value="ANK_REP_REGION"/>
    <property type="match status" value="1"/>
</dbReference>
<dbReference type="Pfam" id="PF12796">
    <property type="entry name" value="Ank_2"/>
    <property type="match status" value="1"/>
</dbReference>
<evidence type="ECO:0000256" key="2">
    <source>
        <dbReference type="ARBA" id="ARBA00023043"/>
    </source>
</evidence>
<evidence type="ECO:0000313" key="5">
    <source>
        <dbReference type="EMBL" id="KAL2851260.1"/>
    </source>
</evidence>
<dbReference type="Pfam" id="PF00023">
    <property type="entry name" value="Ank"/>
    <property type="match status" value="1"/>
</dbReference>
<evidence type="ECO:0000313" key="6">
    <source>
        <dbReference type="Proteomes" id="UP001610444"/>
    </source>
</evidence>
<keyword evidence="6" id="KW-1185">Reference proteome</keyword>
<protein>
    <submittedName>
        <fullName evidence="5">Ankyrin repeat-containing domain protein</fullName>
    </submittedName>
</protein>
<gene>
    <name evidence="5" type="ORF">BJX68DRAFT_236052</name>
</gene>
<dbReference type="EMBL" id="JBFXLR010000018">
    <property type="protein sequence ID" value="KAL2851260.1"/>
    <property type="molecule type" value="Genomic_DNA"/>
</dbReference>
<dbReference type="RefSeq" id="XP_070899701.1">
    <property type="nucleotide sequence ID" value="XM_071039953.1"/>
</dbReference>
<dbReference type="InterPro" id="IPR036770">
    <property type="entry name" value="Ankyrin_rpt-contain_sf"/>
</dbReference>
<dbReference type="InterPro" id="IPR002110">
    <property type="entry name" value="Ankyrin_rpt"/>
</dbReference>
<keyword evidence="2 3" id="KW-0040">ANK repeat</keyword>
<dbReference type="PANTHER" id="PTHR24189">
    <property type="entry name" value="MYOTROPHIN"/>
    <property type="match status" value="1"/>
</dbReference>
<dbReference type="SMART" id="SM00248">
    <property type="entry name" value="ANK"/>
    <property type="match status" value="5"/>
</dbReference>
<sequence>MAFPTEILRQIIQEAAYDLPISEVLEARFVSKTFDDEILAHKALYNFLHTKIYKWSSFPTRFRRLYLLHQIREYRENPTAFAELTHEVLNDPANNLNTDAKKADMVEKIIDTYGWERSGDARWMFERPAVRSGWMDPLPKRIGTPESDMVIALVCSAVKRNDGVELSRVLSEFPRPQLHTFCYRWGMVPLHFAAMHGGKEATKILAENGFPRHYRLRYHYRYAMAVAAENGNKGAMEAWIETVPPPDPRYPAPDRFRNHHFGIFGDLCKAMRTVVRLRNMGMIRFIEEHIPPDVALHELRFEGATVAIEYSWLDGLRYFLELGGFDVNMQTDRFCKGLLNTALANCRRCASDAFVRLLLEHGVNPNLDVDVREQRKWIRGTPLQRAVIMGDVESVRILAENGADVNAALPGRYSRANDIYNHPPLLLAMKMESAEMVEVLLENGANPTCRTRCATVVVKTDDEEEAGKAIWKGGTGEKTYYFVVVEQHLRRKEDRKGRKPGATQTSYPSHRLVQSSFS</sequence>
<evidence type="ECO:0000256" key="3">
    <source>
        <dbReference type="PROSITE-ProRule" id="PRU00023"/>
    </source>
</evidence>
<dbReference type="PRINTS" id="PR01415">
    <property type="entry name" value="ANKYRIN"/>
</dbReference>
<dbReference type="InterPro" id="IPR050745">
    <property type="entry name" value="Multifunctional_regulatory"/>
</dbReference>
<feature type="repeat" description="ANK" evidence="3">
    <location>
        <begin position="378"/>
        <end position="410"/>
    </location>
</feature>
<dbReference type="Gene3D" id="1.25.40.20">
    <property type="entry name" value="Ankyrin repeat-containing domain"/>
    <property type="match status" value="2"/>
</dbReference>
<feature type="repeat" description="ANK" evidence="3">
    <location>
        <begin position="420"/>
        <end position="452"/>
    </location>
</feature>
<accession>A0ABR4KG58</accession>
<keyword evidence="1" id="KW-0677">Repeat</keyword>
<organism evidence="5 6">
    <name type="scientific">Aspergillus pseudodeflectus</name>
    <dbReference type="NCBI Taxonomy" id="176178"/>
    <lineage>
        <taxon>Eukaryota</taxon>
        <taxon>Fungi</taxon>
        <taxon>Dikarya</taxon>
        <taxon>Ascomycota</taxon>
        <taxon>Pezizomycotina</taxon>
        <taxon>Eurotiomycetes</taxon>
        <taxon>Eurotiomycetidae</taxon>
        <taxon>Eurotiales</taxon>
        <taxon>Aspergillaceae</taxon>
        <taxon>Aspergillus</taxon>
        <taxon>Aspergillus subgen. Nidulantes</taxon>
    </lineage>
</organism>
<dbReference type="GeneID" id="98155117"/>
<comment type="caution">
    <text evidence="5">The sequence shown here is derived from an EMBL/GenBank/DDBJ whole genome shotgun (WGS) entry which is preliminary data.</text>
</comment>
<dbReference type="Proteomes" id="UP001610444">
    <property type="component" value="Unassembled WGS sequence"/>
</dbReference>
<evidence type="ECO:0000256" key="1">
    <source>
        <dbReference type="ARBA" id="ARBA00022737"/>
    </source>
</evidence>
<proteinExistence type="predicted"/>
<evidence type="ECO:0000256" key="4">
    <source>
        <dbReference type="SAM" id="MobiDB-lite"/>
    </source>
</evidence>
<name>A0ABR4KG58_9EURO</name>
<feature type="compositionally biased region" description="Polar residues" evidence="4">
    <location>
        <begin position="502"/>
        <end position="518"/>
    </location>
</feature>